<evidence type="ECO:0000256" key="3">
    <source>
        <dbReference type="ARBA" id="ARBA00022857"/>
    </source>
</evidence>
<keyword evidence="3" id="KW-0521">NADP</keyword>
<dbReference type="GO" id="GO:0035527">
    <property type="term" value="F:3-hydroxypropionate dehydrogenase (NADP+) activity"/>
    <property type="evidence" value="ECO:0007669"/>
    <property type="project" value="UniProtKB-EC"/>
</dbReference>
<dbReference type="Gene3D" id="3.40.109.10">
    <property type="entry name" value="NADH Oxidase"/>
    <property type="match status" value="1"/>
</dbReference>
<dbReference type="InterPro" id="IPR050461">
    <property type="entry name" value="Nitroreductase_HadB/RutE"/>
</dbReference>
<dbReference type="PANTHER" id="PTHR43543">
    <property type="entry name" value="MALONIC SEMIALDEHYDE REDUCTASE RUTE-RELATED"/>
    <property type="match status" value="1"/>
</dbReference>
<dbReference type="EMBL" id="CP083974">
    <property type="protein sequence ID" value="UZF44768.1"/>
    <property type="molecule type" value="Genomic_DNA"/>
</dbReference>
<evidence type="ECO:0000259" key="5">
    <source>
        <dbReference type="Pfam" id="PF00881"/>
    </source>
</evidence>
<dbReference type="Pfam" id="PF00881">
    <property type="entry name" value="Nitroreductase"/>
    <property type="match status" value="1"/>
</dbReference>
<sequence length="212" mass="23261">MRTTVTETVDHHTSDHLAPVDESALAALFTSARTANTFAPSPVSDQQLTDIWELARWAPTGANTQPLRVVFVRTESGRERLVAHMNEGNKAKTASAPTVAILAVDTRFHEHMGTLLPFKPELGQLYATDDAVRSSTAQLNAALQAGYFILAVRARGLAAGPMSGFDAAALDADFFPDGRWRSLLVVNIGYPGQDPWFHRLPRLDHAECLRWE</sequence>
<dbReference type="Proteomes" id="UP001162740">
    <property type="component" value="Chromosome"/>
</dbReference>
<protein>
    <submittedName>
        <fullName evidence="6">Malonic semialdehyde reductase</fullName>
        <ecNumber evidence="6">1.1.1.298</ecNumber>
    </submittedName>
</protein>
<keyword evidence="4 6" id="KW-0560">Oxidoreductase</keyword>
<dbReference type="NCBIfam" id="NF003768">
    <property type="entry name" value="PRK05365.1"/>
    <property type="match status" value="1"/>
</dbReference>
<keyword evidence="1" id="KW-0285">Flavoprotein</keyword>
<proteinExistence type="predicted"/>
<evidence type="ECO:0000313" key="6">
    <source>
        <dbReference type="EMBL" id="UZF44768.1"/>
    </source>
</evidence>
<dbReference type="CDD" id="cd02148">
    <property type="entry name" value="RutE-like"/>
    <property type="match status" value="1"/>
</dbReference>
<dbReference type="InterPro" id="IPR023936">
    <property type="entry name" value="RutE-like"/>
</dbReference>
<evidence type="ECO:0000256" key="4">
    <source>
        <dbReference type="ARBA" id="ARBA00023002"/>
    </source>
</evidence>
<dbReference type="EC" id="1.1.1.298" evidence="6"/>
<keyword evidence="2" id="KW-0288">FMN</keyword>
<dbReference type="AlphaFoldDB" id="A0AA47ABA6"/>
<reference evidence="6 7" key="1">
    <citation type="journal article" date="2021" name="Front. Microbiol.">
        <title>Bacterial Transformation of Aromatic Monomers in Softwood Black Liquor.</title>
        <authorList>
            <person name="Navas L.E."/>
            <person name="Dexter G."/>
            <person name="Liu J."/>
            <person name="Levy-Booth D."/>
            <person name="Cho M."/>
            <person name="Jang S.K."/>
            <person name="Mansfield S.D."/>
            <person name="Renneckar S."/>
            <person name="Mohn W.W."/>
            <person name="Eltis L.D."/>
        </authorList>
    </citation>
    <scope>NUCLEOTIDE SEQUENCE [LARGE SCALE GENOMIC DNA]</scope>
    <source>
        <strain evidence="6 7">GD02</strain>
    </source>
</reference>
<gene>
    <name evidence="6" type="ORF">KUM34_023500</name>
</gene>
<evidence type="ECO:0000256" key="1">
    <source>
        <dbReference type="ARBA" id="ARBA00022630"/>
    </source>
</evidence>
<dbReference type="InterPro" id="IPR000415">
    <property type="entry name" value="Nitroreductase-like"/>
</dbReference>
<evidence type="ECO:0000313" key="7">
    <source>
        <dbReference type="Proteomes" id="UP001162740"/>
    </source>
</evidence>
<dbReference type="InterPro" id="IPR029479">
    <property type="entry name" value="Nitroreductase"/>
</dbReference>
<name>A0AA47ABA6_RHORH</name>
<accession>A0AA47ABA6</accession>
<organism evidence="6 7">
    <name type="scientific">Rhodococcus rhodochrous</name>
    <dbReference type="NCBI Taxonomy" id="1829"/>
    <lineage>
        <taxon>Bacteria</taxon>
        <taxon>Bacillati</taxon>
        <taxon>Actinomycetota</taxon>
        <taxon>Actinomycetes</taxon>
        <taxon>Mycobacteriales</taxon>
        <taxon>Nocardiaceae</taxon>
        <taxon>Rhodococcus</taxon>
    </lineage>
</organism>
<dbReference type="SUPFAM" id="SSF55469">
    <property type="entry name" value="FMN-dependent nitroreductase-like"/>
    <property type="match status" value="1"/>
</dbReference>
<evidence type="ECO:0000256" key="2">
    <source>
        <dbReference type="ARBA" id="ARBA00022643"/>
    </source>
</evidence>
<dbReference type="PANTHER" id="PTHR43543:SF1">
    <property type="entry name" value="MALONIC SEMIALDEHYDE REDUCTASE RUTE-RELATED"/>
    <property type="match status" value="1"/>
</dbReference>
<feature type="domain" description="Nitroreductase" evidence="5">
    <location>
        <begin position="33"/>
        <end position="190"/>
    </location>
</feature>